<dbReference type="RefSeq" id="WP_134524155.1">
    <property type="nucleotide sequence ID" value="NZ_SOHH01000075.1"/>
</dbReference>
<dbReference type="EMBL" id="SOHH01000075">
    <property type="protein sequence ID" value="TFD75646.1"/>
    <property type="molecule type" value="Genomic_DNA"/>
</dbReference>
<protein>
    <submittedName>
        <fullName evidence="1">Uncharacterized protein</fullName>
    </submittedName>
</protein>
<accession>A0A4R9B4H2</accession>
<proteinExistence type="predicted"/>
<evidence type="ECO:0000313" key="1">
    <source>
        <dbReference type="EMBL" id="TFD75646.1"/>
    </source>
</evidence>
<comment type="caution">
    <text evidence="1">The sequence shown here is derived from an EMBL/GenBank/DDBJ whole genome shotgun (WGS) entry which is preliminary data.</text>
</comment>
<evidence type="ECO:0000313" key="2">
    <source>
        <dbReference type="Proteomes" id="UP000298313"/>
    </source>
</evidence>
<name>A0A4R9B4H2_9MICO</name>
<dbReference type="AlphaFoldDB" id="A0A4R9B4H2"/>
<gene>
    <name evidence="1" type="ORF">E3T48_11325</name>
</gene>
<sequence>MSAPVPAGHITAPDAATRNGVATVAGVRARGWRVIAELLTEPDGNLVERLRNGDLVGELRESVQWLGDDAGRFMDGFMVLDIFGRRAGRRTVEEELHNLHAEYVRLFPDGPPALTEQLREMAALAEAEAEAWSRGDYETGKTMRVQQNARLEAEMVDTVPAWCVELDDRASLMLYKLTPRLLTSYLTVESGRDFDRVVFYRGSLLSFED</sequence>
<dbReference type="OrthoDB" id="5144869at2"/>
<dbReference type="Proteomes" id="UP000298313">
    <property type="component" value="Unassembled WGS sequence"/>
</dbReference>
<reference evidence="1 2" key="1">
    <citation type="submission" date="2019-03" db="EMBL/GenBank/DDBJ databases">
        <title>Genomics of glacier-inhabiting Cryobacterium strains.</title>
        <authorList>
            <person name="Liu Q."/>
            <person name="Xin Y.-H."/>
        </authorList>
    </citation>
    <scope>NUCLEOTIDE SEQUENCE [LARGE SCALE GENOMIC DNA]</scope>
    <source>
        <strain evidence="1 2">Hh4</strain>
    </source>
</reference>
<keyword evidence="2" id="KW-1185">Reference proteome</keyword>
<organism evidence="1 2">
    <name type="scientific">Cryobacterium fucosi</name>
    <dbReference type="NCBI Taxonomy" id="1259157"/>
    <lineage>
        <taxon>Bacteria</taxon>
        <taxon>Bacillati</taxon>
        <taxon>Actinomycetota</taxon>
        <taxon>Actinomycetes</taxon>
        <taxon>Micrococcales</taxon>
        <taxon>Microbacteriaceae</taxon>
        <taxon>Cryobacterium</taxon>
    </lineage>
</organism>